<keyword evidence="1" id="KW-0812">Transmembrane</keyword>
<organism evidence="2 3">
    <name type="scientific">Stutzerimonas stutzeri</name>
    <name type="common">Pseudomonas stutzeri</name>
    <dbReference type="NCBI Taxonomy" id="316"/>
    <lineage>
        <taxon>Bacteria</taxon>
        <taxon>Pseudomonadati</taxon>
        <taxon>Pseudomonadota</taxon>
        <taxon>Gammaproteobacteria</taxon>
        <taxon>Pseudomonadales</taxon>
        <taxon>Pseudomonadaceae</taxon>
        <taxon>Stutzerimonas</taxon>
    </lineage>
</organism>
<feature type="transmembrane region" description="Helical" evidence="1">
    <location>
        <begin position="121"/>
        <end position="146"/>
    </location>
</feature>
<gene>
    <name evidence="2" type="ORF">PS273GM_17805</name>
</gene>
<keyword evidence="1" id="KW-1133">Transmembrane helix</keyword>
<keyword evidence="1" id="KW-0472">Membrane</keyword>
<evidence type="ECO:0000313" key="3">
    <source>
        <dbReference type="Proteomes" id="UP000077787"/>
    </source>
</evidence>
<evidence type="ECO:0000313" key="2">
    <source>
        <dbReference type="EMBL" id="ANF26863.1"/>
    </source>
</evidence>
<reference evidence="2 3" key="1">
    <citation type="submission" date="2016-05" db="EMBL/GenBank/DDBJ databases">
        <title>Genome sequence of Pseudomonas stutzeri 273 and identification of the exopolysaccharide biosynthesis locus.</title>
        <authorList>
            <person name="Wu S."/>
            <person name="Sun C."/>
        </authorList>
    </citation>
    <scope>NUCLEOTIDE SEQUENCE [LARGE SCALE GENOMIC DNA]</scope>
    <source>
        <strain evidence="2 3">273</strain>
    </source>
</reference>
<dbReference type="AlphaFoldDB" id="A0A172WTU5"/>
<evidence type="ECO:0000256" key="1">
    <source>
        <dbReference type="SAM" id="Phobius"/>
    </source>
</evidence>
<feature type="transmembrane region" description="Helical" evidence="1">
    <location>
        <begin position="55"/>
        <end position="73"/>
    </location>
</feature>
<protein>
    <submittedName>
        <fullName evidence="2">Uncharacterized protein</fullName>
    </submittedName>
</protein>
<feature type="transmembrane region" description="Helical" evidence="1">
    <location>
        <begin position="85"/>
        <end position="109"/>
    </location>
</feature>
<dbReference type="Proteomes" id="UP000077787">
    <property type="component" value="Chromosome"/>
</dbReference>
<sequence>MKTRLALWAVTAVTAITMAGALQVAFGLSGERAIHSIGANAPAIARFALGYKQTIIIVNLAASALLLIWWLAATAKPTHRPGLRLANAAFGSWILVQMLVIWTAVLGILQQVSGLADGEPIQAALLIIGASSLRWVIPSTFCLPILQLGLGEWAYRVTARVAHPQGVRTIASTEAG</sequence>
<name>A0A172WTU5_STUST</name>
<dbReference type="RefSeq" id="WP_064482144.1">
    <property type="nucleotide sequence ID" value="NZ_CP015641.1"/>
</dbReference>
<dbReference type="OrthoDB" id="6969955at2"/>
<accession>A0A172WTU5</accession>
<dbReference type="EMBL" id="CP015641">
    <property type="protein sequence ID" value="ANF26863.1"/>
    <property type="molecule type" value="Genomic_DNA"/>
</dbReference>
<proteinExistence type="predicted"/>